<feature type="domain" description="DUF6534" evidence="2">
    <location>
        <begin position="180"/>
        <end position="251"/>
    </location>
</feature>
<dbReference type="InterPro" id="IPR045339">
    <property type="entry name" value="DUF6534"/>
</dbReference>
<keyword evidence="1" id="KW-1133">Transmembrane helix</keyword>
<organism evidence="3 4">
    <name type="scientific">Gloeophyllum trabeum (strain ATCC 11539 / FP-39264 / Madison 617)</name>
    <name type="common">Brown rot fungus</name>
    <dbReference type="NCBI Taxonomy" id="670483"/>
    <lineage>
        <taxon>Eukaryota</taxon>
        <taxon>Fungi</taxon>
        <taxon>Dikarya</taxon>
        <taxon>Basidiomycota</taxon>
        <taxon>Agaricomycotina</taxon>
        <taxon>Agaricomycetes</taxon>
        <taxon>Gloeophyllales</taxon>
        <taxon>Gloeophyllaceae</taxon>
        <taxon>Gloeophyllum</taxon>
    </lineage>
</organism>
<protein>
    <recommendedName>
        <fullName evidence="2">DUF6534 domain-containing protein</fullName>
    </recommendedName>
</protein>
<evidence type="ECO:0000313" key="4">
    <source>
        <dbReference type="Proteomes" id="UP000030669"/>
    </source>
</evidence>
<evidence type="ECO:0000313" key="3">
    <source>
        <dbReference type="EMBL" id="EPQ58599.1"/>
    </source>
</evidence>
<reference evidence="3 4" key="1">
    <citation type="journal article" date="2012" name="Science">
        <title>The Paleozoic origin of enzymatic lignin decomposition reconstructed from 31 fungal genomes.</title>
        <authorList>
            <person name="Floudas D."/>
            <person name="Binder M."/>
            <person name="Riley R."/>
            <person name="Barry K."/>
            <person name="Blanchette R.A."/>
            <person name="Henrissat B."/>
            <person name="Martinez A.T."/>
            <person name="Otillar R."/>
            <person name="Spatafora J.W."/>
            <person name="Yadav J.S."/>
            <person name="Aerts A."/>
            <person name="Benoit I."/>
            <person name="Boyd A."/>
            <person name="Carlson A."/>
            <person name="Copeland A."/>
            <person name="Coutinho P.M."/>
            <person name="de Vries R.P."/>
            <person name="Ferreira P."/>
            <person name="Findley K."/>
            <person name="Foster B."/>
            <person name="Gaskell J."/>
            <person name="Glotzer D."/>
            <person name="Gorecki P."/>
            <person name="Heitman J."/>
            <person name="Hesse C."/>
            <person name="Hori C."/>
            <person name="Igarashi K."/>
            <person name="Jurgens J.A."/>
            <person name="Kallen N."/>
            <person name="Kersten P."/>
            <person name="Kohler A."/>
            <person name="Kuees U."/>
            <person name="Kumar T.K.A."/>
            <person name="Kuo A."/>
            <person name="LaButti K."/>
            <person name="Larrondo L.F."/>
            <person name="Lindquist E."/>
            <person name="Ling A."/>
            <person name="Lombard V."/>
            <person name="Lucas S."/>
            <person name="Lundell T."/>
            <person name="Martin R."/>
            <person name="McLaughlin D.J."/>
            <person name="Morgenstern I."/>
            <person name="Morin E."/>
            <person name="Murat C."/>
            <person name="Nagy L.G."/>
            <person name="Nolan M."/>
            <person name="Ohm R.A."/>
            <person name="Patyshakuliyeva A."/>
            <person name="Rokas A."/>
            <person name="Ruiz-Duenas F.J."/>
            <person name="Sabat G."/>
            <person name="Salamov A."/>
            <person name="Samejima M."/>
            <person name="Schmutz J."/>
            <person name="Slot J.C."/>
            <person name="St John F."/>
            <person name="Stenlid J."/>
            <person name="Sun H."/>
            <person name="Sun S."/>
            <person name="Syed K."/>
            <person name="Tsang A."/>
            <person name="Wiebenga A."/>
            <person name="Young D."/>
            <person name="Pisabarro A."/>
            <person name="Eastwood D.C."/>
            <person name="Martin F."/>
            <person name="Cullen D."/>
            <person name="Grigoriev I.V."/>
            <person name="Hibbett D.S."/>
        </authorList>
    </citation>
    <scope>NUCLEOTIDE SEQUENCE [LARGE SCALE GENOMIC DNA]</scope>
    <source>
        <strain evidence="3 4">ATCC 11539</strain>
    </source>
</reference>
<evidence type="ECO:0000256" key="1">
    <source>
        <dbReference type="SAM" id="Phobius"/>
    </source>
</evidence>
<feature type="transmembrane region" description="Helical" evidence="1">
    <location>
        <begin position="221"/>
        <end position="249"/>
    </location>
</feature>
<evidence type="ECO:0000259" key="2">
    <source>
        <dbReference type="Pfam" id="PF20152"/>
    </source>
</evidence>
<dbReference type="EMBL" id="KB469298">
    <property type="protein sequence ID" value="EPQ58599.1"/>
    <property type="molecule type" value="Genomic_DNA"/>
</dbReference>
<dbReference type="OMA" id="ACIWILE"/>
<feature type="transmembrane region" description="Helical" evidence="1">
    <location>
        <begin position="168"/>
        <end position="194"/>
    </location>
</feature>
<dbReference type="PANTHER" id="PTHR40465">
    <property type="entry name" value="CHROMOSOME 1, WHOLE GENOME SHOTGUN SEQUENCE"/>
    <property type="match status" value="1"/>
</dbReference>
<dbReference type="HOGENOM" id="CLU_046025_0_1_1"/>
<dbReference type="Proteomes" id="UP000030669">
    <property type="component" value="Unassembled WGS sequence"/>
</dbReference>
<gene>
    <name evidence="3" type="ORF">GLOTRDRAFT_35895</name>
</gene>
<dbReference type="eggNOG" id="ENOG502SQQU">
    <property type="taxonomic scope" value="Eukaryota"/>
</dbReference>
<name>S7RYV8_GLOTA</name>
<dbReference type="AlphaFoldDB" id="S7RYV8"/>
<keyword evidence="1" id="KW-0812">Transmembrane</keyword>
<feature type="transmembrane region" description="Helical" evidence="1">
    <location>
        <begin position="20"/>
        <end position="47"/>
    </location>
</feature>
<dbReference type="GeneID" id="19305667"/>
<sequence>MSNATATPDAALLAAFDPNATLGALQVGCLLSTFLFGIVTVQTFMYYQTAPNDRSVLKILVREIPSQWLELGHTICVCHTLYITTITDYGHPERLVKTPISLSVSILFSGIVGPLVQSFFAYRMWVIAGSPYLPICCWSLSGLRFIGSVIAAAEAFRMKSLSQYESQWQWLLTAILAVGAANDVIIASSLSYALNRQRNTVMRETVALVDKLVLYTIRKSVYTLCVANWMSCNLLIPSSVVWLAIFMFLAKCETHFSLD</sequence>
<dbReference type="PANTHER" id="PTHR40465:SF1">
    <property type="entry name" value="DUF6534 DOMAIN-CONTAINING PROTEIN"/>
    <property type="match status" value="1"/>
</dbReference>
<keyword evidence="1" id="KW-0472">Membrane</keyword>
<proteinExistence type="predicted"/>
<dbReference type="OrthoDB" id="2535105at2759"/>
<dbReference type="RefSeq" id="XP_007862868.1">
    <property type="nucleotide sequence ID" value="XM_007864677.1"/>
</dbReference>
<dbReference type="KEGG" id="gtr:GLOTRDRAFT_35895"/>
<feature type="transmembrane region" description="Helical" evidence="1">
    <location>
        <begin position="132"/>
        <end position="156"/>
    </location>
</feature>
<dbReference type="Pfam" id="PF20152">
    <property type="entry name" value="DUF6534"/>
    <property type="match status" value="1"/>
</dbReference>
<accession>S7RYV8</accession>
<keyword evidence="4" id="KW-1185">Reference proteome</keyword>
<feature type="transmembrane region" description="Helical" evidence="1">
    <location>
        <begin position="99"/>
        <end position="120"/>
    </location>
</feature>